<dbReference type="InterPro" id="IPR000298">
    <property type="entry name" value="Cyt_c_oxidase-like_su3"/>
</dbReference>
<sequence>MFSNMLTSMMPVLPAAANKYYMFMMYKNNNIILHKTPFHLVEYSPWPLLISFSILGLPMGFIFNLKMNTNIITFMNMMLVSLIAYFWWRDITRESTYQGFHTTYVSKGLKIGMLLFILSEVCFFFGIFWAYFHMALAPSFEIGSIWPPVGIIPLNPFQVPLLNTAVLLLSGVSITWAHHSLEKGKYTNTFYALLFTVILGLYFLYLQYTEYTETSFTFADSVYGSTFFLSTGFHGLHVAIGATFLLTCLIRHIKYHFSSTHHVGFLAAAWYWHFVDVVWLFLYIMIYWWGS</sequence>
<accession>A0A2Z1P4R3</accession>
<evidence type="ECO:0000256" key="8">
    <source>
        <dbReference type="RuleBase" id="RU003375"/>
    </source>
</evidence>
<dbReference type="GO" id="GO:0006123">
    <property type="term" value="P:mitochondrial electron transport, cytochrome c to oxygen"/>
    <property type="evidence" value="ECO:0007669"/>
    <property type="project" value="TreeGrafter"/>
</dbReference>
<evidence type="ECO:0000256" key="3">
    <source>
        <dbReference type="ARBA" id="ARBA00015944"/>
    </source>
</evidence>
<comment type="function">
    <text evidence="8">Component of the cytochrome c oxidase, the last enzyme in the mitochondrial electron transport chain which drives oxidative phosphorylation. The respiratory chain contains 3 multisubunit complexes succinate dehydrogenase (complex II, CII), ubiquinol-cytochrome c oxidoreductase (cytochrome b-c1 complex, complex III, CIII) and cytochrome c oxidase (complex IV, CIV), that cooperate to transfer electrons derived from NADH and succinate to molecular oxygen, creating an electrochemical gradient over the inner membrane that drives transmembrane transport and the ATP synthase. Cytochrome c oxidase is the component of the respiratory chain that catalyzes the reduction of oxygen to water. Electrons originating from reduced cytochrome c in the intermembrane space (IMS) are transferred via the dinuclear copper A center (CU(A)) of subunit 2 and heme A of subunit 1 to the active site in subunit 1, a binuclear center (BNC) formed by heme A3 and copper B (CU(B)). The BNC reduces molecular oxygen to 2 water molecules using 4 electrons from cytochrome c in the IMS and 4 protons from the mitochondrial matrix.</text>
</comment>
<geneLocation type="mitochondrion" evidence="11"/>
<feature type="transmembrane region" description="Helical" evidence="9">
    <location>
        <begin position="109"/>
        <end position="132"/>
    </location>
</feature>
<feature type="transmembrane region" description="Helical" evidence="9">
    <location>
        <begin position="157"/>
        <end position="177"/>
    </location>
</feature>
<evidence type="ECO:0000256" key="6">
    <source>
        <dbReference type="ARBA" id="ARBA00022989"/>
    </source>
</evidence>
<evidence type="ECO:0000256" key="7">
    <source>
        <dbReference type="ARBA" id="ARBA00023136"/>
    </source>
</evidence>
<keyword evidence="6 9" id="KW-1133">Transmembrane helix</keyword>
<gene>
    <name evidence="11" type="primary">COX3</name>
</gene>
<protein>
    <recommendedName>
        <fullName evidence="3 8">Cytochrome c oxidase subunit 3</fullName>
    </recommendedName>
</protein>
<dbReference type="CDD" id="cd01665">
    <property type="entry name" value="Cyt_c_Oxidase_III"/>
    <property type="match status" value="1"/>
</dbReference>
<dbReference type="PANTHER" id="PTHR11403:SF7">
    <property type="entry name" value="CYTOCHROME C OXIDASE SUBUNIT 3"/>
    <property type="match status" value="1"/>
</dbReference>
<feature type="domain" description="Heme-copper oxidase subunit III family profile" evidence="10">
    <location>
        <begin position="34"/>
        <end position="291"/>
    </location>
</feature>
<dbReference type="PROSITE" id="PS50253">
    <property type="entry name" value="COX3"/>
    <property type="match status" value="1"/>
</dbReference>
<dbReference type="GO" id="GO:0004129">
    <property type="term" value="F:cytochrome-c oxidase activity"/>
    <property type="evidence" value="ECO:0007669"/>
    <property type="project" value="InterPro"/>
</dbReference>
<name>A0A2Z1P4R3_9EUPU</name>
<dbReference type="Pfam" id="PF00510">
    <property type="entry name" value="COX3"/>
    <property type="match status" value="1"/>
</dbReference>
<dbReference type="InterPro" id="IPR033945">
    <property type="entry name" value="Cyt_c_oxase_su3_dom"/>
</dbReference>
<keyword evidence="5" id="KW-1278">Translocase</keyword>
<feature type="transmembrane region" description="Helical" evidence="9">
    <location>
        <begin position="189"/>
        <end position="208"/>
    </location>
</feature>
<dbReference type="RefSeq" id="YP_009253514.1">
    <property type="nucleotide sequence ID" value="NC_030190.1"/>
</dbReference>
<dbReference type="EMBL" id="KU525108">
    <property type="protein sequence ID" value="ANC62889.1"/>
    <property type="molecule type" value="Genomic_DNA"/>
</dbReference>
<evidence type="ECO:0000256" key="5">
    <source>
        <dbReference type="ARBA" id="ARBA00022967"/>
    </source>
</evidence>
<keyword evidence="4 8" id="KW-0812">Transmembrane</keyword>
<dbReference type="InterPro" id="IPR024791">
    <property type="entry name" value="Cyt_c/ubiquinol_Oxase_su3"/>
</dbReference>
<proteinExistence type="inferred from homology"/>
<dbReference type="InterPro" id="IPR035973">
    <property type="entry name" value="Cyt_c_oxidase_su3-like_sf"/>
</dbReference>
<evidence type="ECO:0000256" key="1">
    <source>
        <dbReference type="ARBA" id="ARBA00004141"/>
    </source>
</evidence>
<evidence type="ECO:0000259" key="10">
    <source>
        <dbReference type="PROSITE" id="PS50253"/>
    </source>
</evidence>
<dbReference type="AlphaFoldDB" id="A0A2Z1P4R3"/>
<evidence type="ECO:0000256" key="9">
    <source>
        <dbReference type="SAM" id="Phobius"/>
    </source>
</evidence>
<reference evidence="11" key="1">
    <citation type="journal article" date="2016" name="Mitochondrial DNA Part B Resour">
        <title>The complete mitochondrial genome of Achatinella mustelina (Gastropoda: Pulmonata: Stylommatophora).</title>
        <authorList>
            <person name="Price M.R."/>
            <person name="Forsman Z.H."/>
            <person name="Knapp I."/>
            <person name="Hadfield M.G."/>
            <person name="Toonen R.J."/>
        </authorList>
    </citation>
    <scope>NUCLEOTIDE SEQUENCE</scope>
</reference>
<comment type="subcellular location">
    <subcellularLocation>
        <location evidence="1">Membrane</location>
        <topology evidence="1">Multi-pass membrane protein</topology>
    </subcellularLocation>
</comment>
<evidence type="ECO:0000313" key="11">
    <source>
        <dbReference type="EMBL" id="ANC62889.1"/>
    </source>
</evidence>
<comment type="similarity">
    <text evidence="2 8">Belongs to the cytochrome c oxidase subunit 3 family.</text>
</comment>
<evidence type="ECO:0000256" key="4">
    <source>
        <dbReference type="ARBA" id="ARBA00022692"/>
    </source>
</evidence>
<keyword evidence="8 11" id="KW-0496">Mitochondrion</keyword>
<feature type="transmembrane region" description="Helical" evidence="9">
    <location>
        <begin position="46"/>
        <end position="65"/>
    </location>
</feature>
<dbReference type="PANTHER" id="PTHR11403">
    <property type="entry name" value="CYTOCHROME C OXIDASE SUBUNIT III"/>
    <property type="match status" value="1"/>
</dbReference>
<dbReference type="SUPFAM" id="SSF81452">
    <property type="entry name" value="Cytochrome c oxidase subunit III-like"/>
    <property type="match status" value="1"/>
</dbReference>
<feature type="transmembrane region" description="Helical" evidence="9">
    <location>
        <begin position="71"/>
        <end position="88"/>
    </location>
</feature>
<dbReference type="CTD" id="4514"/>
<dbReference type="GO" id="GO:0016020">
    <property type="term" value="C:membrane"/>
    <property type="evidence" value="ECO:0007669"/>
    <property type="project" value="UniProtKB-SubCell"/>
</dbReference>
<dbReference type="Gene3D" id="1.20.120.80">
    <property type="entry name" value="Cytochrome c oxidase, subunit III, four-helix bundle"/>
    <property type="match status" value="1"/>
</dbReference>
<feature type="transmembrane region" description="Helical" evidence="9">
    <location>
        <begin position="228"/>
        <end position="250"/>
    </location>
</feature>
<dbReference type="GO" id="GO:0005739">
    <property type="term" value="C:mitochondrion"/>
    <property type="evidence" value="ECO:0007669"/>
    <property type="project" value="TreeGrafter"/>
</dbReference>
<dbReference type="GeneID" id="27909951"/>
<evidence type="ECO:0000256" key="2">
    <source>
        <dbReference type="ARBA" id="ARBA00010581"/>
    </source>
</evidence>
<organism evidence="11">
    <name type="scientific">Achatinella mustelina</name>
    <dbReference type="NCBI Taxonomy" id="115943"/>
    <lineage>
        <taxon>Eukaryota</taxon>
        <taxon>Metazoa</taxon>
        <taxon>Spiralia</taxon>
        <taxon>Lophotrochozoa</taxon>
        <taxon>Mollusca</taxon>
        <taxon>Gastropoda</taxon>
        <taxon>Heterobranchia</taxon>
        <taxon>Euthyneura</taxon>
        <taxon>Panpulmonata</taxon>
        <taxon>Eupulmonata</taxon>
        <taxon>Stylommatophora</taxon>
        <taxon>Orthurethra</taxon>
        <taxon>Achatinellidae</taxon>
        <taxon>Achatinella</taxon>
    </lineage>
</organism>
<feature type="transmembrane region" description="Helical" evidence="9">
    <location>
        <begin position="262"/>
        <end position="289"/>
    </location>
</feature>
<dbReference type="Gene3D" id="1.10.287.70">
    <property type="match status" value="1"/>
</dbReference>
<keyword evidence="7 9" id="KW-0472">Membrane</keyword>
<dbReference type="InterPro" id="IPR013833">
    <property type="entry name" value="Cyt_c_oxidase_su3_a-hlx"/>
</dbReference>
<dbReference type="FunFam" id="1.20.120.80:FF:000002">
    <property type="entry name" value="Cytochrome c oxidase subunit 3"/>
    <property type="match status" value="1"/>
</dbReference>